<dbReference type="AlphaFoldDB" id="A0A1R4I7P3"/>
<reference evidence="1 2" key="1">
    <citation type="submission" date="2017-02" db="EMBL/GenBank/DDBJ databases">
        <authorList>
            <person name="Peterson S.W."/>
        </authorList>
    </citation>
    <scope>NUCLEOTIDE SEQUENCE [LARGE SCALE GENOMIC DNA]</scope>
    <source>
        <strain evidence="1 2">B Mb 05.01</strain>
    </source>
</reference>
<name>A0A1R4I7P3_9MICO</name>
<keyword evidence="2" id="KW-1185">Reference proteome</keyword>
<sequence>MTSSNHSQNRELQQDARAWADFTGTKYTAALRQMSSPLAQGLLGKRVSARRLIATLNDHELIGGRGGNPMLGENGYRSEALWNFNGETDFIELALISDLLRMYTPISDAVSPEVGSYSLKHTAEWFLSPHCSYVSNGRLIWAAAALGLPVADPGGDGPNLLIGVLEREHNYVRRMVGSEQTRPHGEHYRPAGYAHLQSALARAAAGELISNDWVRPTLVEEPAPFHDWLIMQVSRDDAVGDLAGDYSAGVRGSDHGIARTPAEMLSIFHEVSHSSEAYDAVVVAITEWMRTAPSPTPIRTERLGGDTHDHGGWGAGAGTTERIEFRCPCGDGTIVEEHDNVPGFREHDVRIACDKCRAEWHFAEGRGIRDWALEPAAMSGTL</sequence>
<evidence type="ECO:0000313" key="1">
    <source>
        <dbReference type="EMBL" id="SJN15716.1"/>
    </source>
</evidence>
<accession>A0A1R4I7P3</accession>
<evidence type="ECO:0000313" key="2">
    <source>
        <dbReference type="Proteomes" id="UP000196320"/>
    </source>
</evidence>
<gene>
    <name evidence="1" type="ORF">FM104_00505</name>
</gene>
<dbReference type="EMBL" id="FUKO01000002">
    <property type="protein sequence ID" value="SJN15716.1"/>
    <property type="molecule type" value="Genomic_DNA"/>
</dbReference>
<dbReference type="RefSeq" id="WP_218778530.1">
    <property type="nucleotide sequence ID" value="NZ_FUKO01000002.1"/>
</dbReference>
<dbReference type="Proteomes" id="UP000196320">
    <property type="component" value="Unassembled WGS sequence"/>
</dbReference>
<organism evidence="1 2">
    <name type="scientific">Microbacterium esteraromaticum</name>
    <dbReference type="NCBI Taxonomy" id="57043"/>
    <lineage>
        <taxon>Bacteria</taxon>
        <taxon>Bacillati</taxon>
        <taxon>Actinomycetota</taxon>
        <taxon>Actinomycetes</taxon>
        <taxon>Micrococcales</taxon>
        <taxon>Microbacteriaceae</taxon>
        <taxon>Microbacterium</taxon>
    </lineage>
</organism>
<protein>
    <submittedName>
        <fullName evidence="1">Uncharacterized protein</fullName>
    </submittedName>
</protein>
<proteinExistence type="predicted"/>